<reference evidence="1 2" key="1">
    <citation type="submission" date="2014-04" db="EMBL/GenBank/DDBJ databases">
        <authorList>
            <consortium name="DOE Joint Genome Institute"/>
            <person name="Kuo A."/>
            <person name="Zuccaro A."/>
            <person name="Kohler A."/>
            <person name="Nagy L.G."/>
            <person name="Floudas D."/>
            <person name="Copeland A."/>
            <person name="Barry K.W."/>
            <person name="Cichocki N."/>
            <person name="Veneault-Fourrey C."/>
            <person name="LaButti K."/>
            <person name="Lindquist E.A."/>
            <person name="Lipzen A."/>
            <person name="Lundell T."/>
            <person name="Morin E."/>
            <person name="Murat C."/>
            <person name="Sun H."/>
            <person name="Tunlid A."/>
            <person name="Henrissat B."/>
            <person name="Grigoriev I.V."/>
            <person name="Hibbett D.S."/>
            <person name="Martin F."/>
            <person name="Nordberg H.P."/>
            <person name="Cantor M.N."/>
            <person name="Hua S.X."/>
        </authorList>
    </citation>
    <scope>NUCLEOTIDE SEQUENCE [LARGE SCALE GENOMIC DNA]</scope>
    <source>
        <strain evidence="1 2">MAFF 305830</strain>
    </source>
</reference>
<evidence type="ECO:0000313" key="1">
    <source>
        <dbReference type="EMBL" id="KIM20991.1"/>
    </source>
</evidence>
<dbReference type="Proteomes" id="UP000054097">
    <property type="component" value="Unassembled WGS sequence"/>
</dbReference>
<dbReference type="AlphaFoldDB" id="A0A0C3ANZ7"/>
<organism evidence="1 2">
    <name type="scientific">Serendipita vermifera MAFF 305830</name>
    <dbReference type="NCBI Taxonomy" id="933852"/>
    <lineage>
        <taxon>Eukaryota</taxon>
        <taxon>Fungi</taxon>
        <taxon>Dikarya</taxon>
        <taxon>Basidiomycota</taxon>
        <taxon>Agaricomycotina</taxon>
        <taxon>Agaricomycetes</taxon>
        <taxon>Sebacinales</taxon>
        <taxon>Serendipitaceae</taxon>
        <taxon>Serendipita</taxon>
    </lineage>
</organism>
<protein>
    <recommendedName>
        <fullName evidence="3">F-box domain-containing protein</fullName>
    </recommendedName>
</protein>
<dbReference type="EMBL" id="KN824397">
    <property type="protein sequence ID" value="KIM20991.1"/>
    <property type="molecule type" value="Genomic_DNA"/>
</dbReference>
<accession>A0A0C3ANZ7</accession>
<dbReference type="OrthoDB" id="3155440at2759"/>
<keyword evidence="2" id="KW-1185">Reference proteome</keyword>
<evidence type="ECO:0008006" key="3">
    <source>
        <dbReference type="Google" id="ProtNLM"/>
    </source>
</evidence>
<dbReference type="HOGENOM" id="CLU_125113_0_0_1"/>
<name>A0A0C3ANZ7_SERVB</name>
<proteinExistence type="predicted"/>
<evidence type="ECO:0000313" key="2">
    <source>
        <dbReference type="Proteomes" id="UP000054097"/>
    </source>
</evidence>
<reference evidence="2" key="2">
    <citation type="submission" date="2015-01" db="EMBL/GenBank/DDBJ databases">
        <title>Evolutionary Origins and Diversification of the Mycorrhizal Mutualists.</title>
        <authorList>
            <consortium name="DOE Joint Genome Institute"/>
            <consortium name="Mycorrhizal Genomics Consortium"/>
            <person name="Kohler A."/>
            <person name="Kuo A."/>
            <person name="Nagy L.G."/>
            <person name="Floudas D."/>
            <person name="Copeland A."/>
            <person name="Barry K.W."/>
            <person name="Cichocki N."/>
            <person name="Veneault-Fourrey C."/>
            <person name="LaButti K."/>
            <person name="Lindquist E.A."/>
            <person name="Lipzen A."/>
            <person name="Lundell T."/>
            <person name="Morin E."/>
            <person name="Murat C."/>
            <person name="Riley R."/>
            <person name="Ohm R."/>
            <person name="Sun H."/>
            <person name="Tunlid A."/>
            <person name="Henrissat B."/>
            <person name="Grigoriev I.V."/>
            <person name="Hibbett D.S."/>
            <person name="Martin F."/>
        </authorList>
    </citation>
    <scope>NUCLEOTIDE SEQUENCE [LARGE SCALE GENOMIC DNA]</scope>
    <source>
        <strain evidence="2">MAFF 305830</strain>
    </source>
</reference>
<gene>
    <name evidence="1" type="ORF">M408DRAFT_29896</name>
</gene>
<sequence length="142" mass="16133">MVSRKWKEVLMRIQTLWAYLNIKESDEDSAATIALFLHLSGKARLSLTISIPLSGHWDAIRSLLLPHSARICNIILLSHKDSHMPYCEYNGASDWDNVELGRVLKHVIIKLGLLTTMQNFQVTSDIPLRPEMLLPSSARRSI</sequence>